<evidence type="ECO:0000313" key="1">
    <source>
        <dbReference type="EMBL" id="JAG99965.1"/>
    </source>
</evidence>
<reference evidence="1" key="1">
    <citation type="submission" date="2014-11" db="EMBL/GenBank/DDBJ databases">
        <authorList>
            <person name="Amaro Gonzalez C."/>
        </authorList>
    </citation>
    <scope>NUCLEOTIDE SEQUENCE</scope>
</reference>
<sequence length="19" mass="2197">MELSLAPIALSLQFRGFRF</sequence>
<protein>
    <submittedName>
        <fullName evidence="1">Uncharacterized protein</fullName>
    </submittedName>
</protein>
<reference evidence="1" key="2">
    <citation type="journal article" date="2015" name="Fish Shellfish Immunol.">
        <title>Early steps in the European eel (Anguilla anguilla)-Vibrio vulnificus interaction in the gills: Role of the RtxA13 toxin.</title>
        <authorList>
            <person name="Callol A."/>
            <person name="Pajuelo D."/>
            <person name="Ebbesson L."/>
            <person name="Teles M."/>
            <person name="MacKenzie S."/>
            <person name="Amaro C."/>
        </authorList>
    </citation>
    <scope>NUCLEOTIDE SEQUENCE</scope>
</reference>
<proteinExistence type="predicted"/>
<accession>A0A0E9P5X5</accession>
<organism evidence="1">
    <name type="scientific">Anguilla anguilla</name>
    <name type="common">European freshwater eel</name>
    <name type="synonym">Muraena anguilla</name>
    <dbReference type="NCBI Taxonomy" id="7936"/>
    <lineage>
        <taxon>Eukaryota</taxon>
        <taxon>Metazoa</taxon>
        <taxon>Chordata</taxon>
        <taxon>Craniata</taxon>
        <taxon>Vertebrata</taxon>
        <taxon>Euteleostomi</taxon>
        <taxon>Actinopterygii</taxon>
        <taxon>Neopterygii</taxon>
        <taxon>Teleostei</taxon>
        <taxon>Anguilliformes</taxon>
        <taxon>Anguillidae</taxon>
        <taxon>Anguilla</taxon>
    </lineage>
</organism>
<name>A0A0E9P5X5_ANGAN</name>
<dbReference type="EMBL" id="GBXM01108611">
    <property type="protein sequence ID" value="JAG99965.1"/>
    <property type="molecule type" value="Transcribed_RNA"/>
</dbReference>
<dbReference type="AlphaFoldDB" id="A0A0E9P5X5"/>